<feature type="compositionally biased region" description="Polar residues" evidence="2">
    <location>
        <begin position="99"/>
        <end position="124"/>
    </location>
</feature>
<feature type="compositionally biased region" description="Low complexity" evidence="2">
    <location>
        <begin position="75"/>
        <end position="93"/>
    </location>
</feature>
<feature type="region of interest" description="Disordered" evidence="2">
    <location>
        <begin position="22"/>
        <end position="46"/>
    </location>
</feature>
<protein>
    <submittedName>
        <fullName evidence="3">WGS project CCBQ000000000 data, contig 00099</fullName>
    </submittedName>
</protein>
<sequence>MEGLEPSKGVSYDSMSFDINLVRDKDDGRGGCKKTTDPNGAKEPLLSFEPFRPTVIDLPKRTGWLKRTIKSAGSTLSKISSGSSRSNKSSAKKNVAETFPSQSEINGSNSSHSPITKAENNTENASDEVQILSYSSARSTVNNSSFRSSAELLISSVDQDTCDVSSQKEGTKLKLPNKTGLNSSSERIPPNNDIISDFHNSPSKINGTKIFREPELVRLSSVEELLQKDDNSKTYVEKCTKFAKMYTDSAKFRYDDLAKNCVFDPKSFNIDEPSPLQKLKDISYCKKGEIADPNPPRSPIETDLTTTRKSNEKTVEFIARDCNEVQLFDSNLPPCSTERNKSGNVSYSTKGILSNSQRVFKYTEGYDKIEDVSRLGPVPFPDLSLKERMIALLELVGAPEELKSCNDMRLSLTCLHPCLTKLLGFLWNNINTGLKENSHLRKMVKKLEDQTFIDATMHTSKQSEFSKLTSIHVERLNDLERTLHDVELQYSRQKAYNDECLTQVNTAMEAMTGVLSLFFSQEFYFEWQKDTKDRIDSLMVYLNDICNYFSTMRTDIILRLEQDYEMKELTEKSDFLTEHCSLLERENESLKAVASAYRQLQDIVTDKNILIHSLEAENQSLKNEVESKTKHLELTLKEHERKIAELNTLPTAERGRVLESWERSDYEKALTSKEEEILNLKHQISLFDLIINNNEAEMKNNESRYKGLETKVAILSNENIVLKLKNDEALREKKDELSKTDAKFQERLLAMRREINEQKKMYDNELQRYKINYEKTLQSALKVTLKAESLLRDASTNPAYKIGFPNRTLKYFMKKKDMFQNIRDSVICSETNFEPKSAIVISSVSNATSSKKNKTKELTFVSQRKQEFNDTLHELKLANMNRSPTKPKHNAKQIIQKLREWKQNQDNAFGSSAYKEDSIFTANLEAHNSSSKTAQLSTANWTNALENNYHTKYMETILH</sequence>
<evidence type="ECO:0000256" key="2">
    <source>
        <dbReference type="SAM" id="MobiDB-lite"/>
    </source>
</evidence>
<evidence type="ECO:0000256" key="1">
    <source>
        <dbReference type="SAM" id="Coils"/>
    </source>
</evidence>
<dbReference type="Proteomes" id="UP000031516">
    <property type="component" value="Unassembled WGS sequence"/>
</dbReference>
<feature type="compositionally biased region" description="Basic and acidic residues" evidence="2">
    <location>
        <begin position="22"/>
        <end position="36"/>
    </location>
</feature>
<proteinExistence type="predicted"/>
<reference evidence="3 4" key="1">
    <citation type="submission" date="2014-03" db="EMBL/GenBank/DDBJ databases">
        <title>The genome of Kluyveromyces dobzhanskii.</title>
        <authorList>
            <person name="Nystedt B."/>
            <person name="Astrom S."/>
        </authorList>
    </citation>
    <scope>NUCLEOTIDE SEQUENCE [LARGE SCALE GENOMIC DNA]</scope>
    <source>
        <strain evidence="3 4">CBS 2104</strain>
    </source>
</reference>
<keyword evidence="1" id="KW-0175">Coiled coil</keyword>
<gene>
    <name evidence="3" type="ORF">KLDO_g1255</name>
</gene>
<feature type="region of interest" description="Disordered" evidence="2">
    <location>
        <begin position="165"/>
        <end position="199"/>
    </location>
</feature>
<organism evidence="3 4">
    <name type="scientific">Kluyveromyces dobzhanskii CBS 2104</name>
    <dbReference type="NCBI Taxonomy" id="1427455"/>
    <lineage>
        <taxon>Eukaryota</taxon>
        <taxon>Fungi</taxon>
        <taxon>Dikarya</taxon>
        <taxon>Ascomycota</taxon>
        <taxon>Saccharomycotina</taxon>
        <taxon>Saccharomycetes</taxon>
        <taxon>Saccharomycetales</taxon>
        <taxon>Saccharomycetaceae</taxon>
        <taxon>Kluyveromyces</taxon>
    </lineage>
</organism>
<comment type="caution">
    <text evidence="3">The sequence shown here is derived from an EMBL/GenBank/DDBJ whole genome shotgun (WGS) entry which is preliminary data.</text>
</comment>
<name>A0A0A8L1L8_9SACH</name>
<dbReference type="AlphaFoldDB" id="A0A0A8L1L8"/>
<evidence type="ECO:0000313" key="4">
    <source>
        <dbReference type="Proteomes" id="UP000031516"/>
    </source>
</evidence>
<feature type="coiled-coil region" evidence="1">
    <location>
        <begin position="566"/>
        <end position="718"/>
    </location>
</feature>
<keyword evidence="4" id="KW-1185">Reference proteome</keyword>
<accession>A0A0A8L1L8</accession>
<dbReference type="EMBL" id="CCBQ010000019">
    <property type="protein sequence ID" value="CDO92947.1"/>
    <property type="molecule type" value="Genomic_DNA"/>
</dbReference>
<dbReference type="OrthoDB" id="10413153at2759"/>
<feature type="region of interest" description="Disordered" evidence="2">
    <location>
        <begin position="75"/>
        <end position="124"/>
    </location>
</feature>
<evidence type="ECO:0000313" key="3">
    <source>
        <dbReference type="EMBL" id="CDO92947.1"/>
    </source>
</evidence>